<dbReference type="Proteomes" id="UP001359886">
    <property type="component" value="Unassembled WGS sequence"/>
</dbReference>
<protein>
    <submittedName>
        <fullName evidence="2">Uncharacterized protein</fullName>
    </submittedName>
</protein>
<sequence>MNDTPVSGGTASCQANETQESIAVGERSESEQSPLKQSRAAGLTRSVKKANETQESIAVGERSESEQSPLKQSRS</sequence>
<keyword evidence="3" id="KW-1185">Reference proteome</keyword>
<evidence type="ECO:0000256" key="1">
    <source>
        <dbReference type="SAM" id="MobiDB-lite"/>
    </source>
</evidence>
<proteinExistence type="predicted"/>
<reference evidence="2 3" key="1">
    <citation type="submission" date="2024-02" db="EMBL/GenBank/DDBJ databases">
        <title>A novel Wenzhouxiangellaceae bacterium, isolated from coastal sediments.</title>
        <authorList>
            <person name="Du Z.-J."/>
            <person name="Ye Y.-Q."/>
            <person name="Zhang X.-Y."/>
        </authorList>
    </citation>
    <scope>NUCLEOTIDE SEQUENCE [LARGE SCALE GENOMIC DNA]</scope>
    <source>
        <strain evidence="2 3">CH-27</strain>
    </source>
</reference>
<evidence type="ECO:0000313" key="3">
    <source>
        <dbReference type="Proteomes" id="UP001359886"/>
    </source>
</evidence>
<dbReference type="AlphaFoldDB" id="A0AAW9RGF6"/>
<dbReference type="EMBL" id="JAZHOG010000004">
    <property type="protein sequence ID" value="MEJ8567515.1"/>
    <property type="molecule type" value="Genomic_DNA"/>
</dbReference>
<feature type="region of interest" description="Disordered" evidence="1">
    <location>
        <begin position="1"/>
        <end position="75"/>
    </location>
</feature>
<feature type="non-terminal residue" evidence="2">
    <location>
        <position position="75"/>
    </location>
</feature>
<name>A0AAW9RGF6_9GAMM</name>
<gene>
    <name evidence="2" type="ORF">V3330_07745</name>
</gene>
<comment type="caution">
    <text evidence="2">The sequence shown here is derived from an EMBL/GenBank/DDBJ whole genome shotgun (WGS) entry which is preliminary data.</text>
</comment>
<organism evidence="2 3">
    <name type="scientific">Elongatibacter sediminis</name>
    <dbReference type="NCBI Taxonomy" id="3119006"/>
    <lineage>
        <taxon>Bacteria</taxon>
        <taxon>Pseudomonadati</taxon>
        <taxon>Pseudomonadota</taxon>
        <taxon>Gammaproteobacteria</taxon>
        <taxon>Chromatiales</taxon>
        <taxon>Wenzhouxiangellaceae</taxon>
        <taxon>Elongatibacter</taxon>
    </lineage>
</organism>
<dbReference type="RefSeq" id="WP_354694835.1">
    <property type="nucleotide sequence ID" value="NZ_JAZHOG010000004.1"/>
</dbReference>
<accession>A0AAW9RGF6</accession>
<feature type="compositionally biased region" description="Polar residues" evidence="1">
    <location>
        <begin position="1"/>
        <end position="21"/>
    </location>
</feature>
<feature type="compositionally biased region" description="Polar residues" evidence="1">
    <location>
        <begin position="66"/>
        <end position="75"/>
    </location>
</feature>
<evidence type="ECO:0000313" key="2">
    <source>
        <dbReference type="EMBL" id="MEJ8567515.1"/>
    </source>
</evidence>